<comment type="subcellular location">
    <subcellularLocation>
        <location evidence="1 7">Nucleus</location>
    </subcellularLocation>
</comment>
<name>A0A1G4IP26_9SACH</name>
<dbReference type="Proteomes" id="UP000189911">
    <property type="component" value="Chromosome A"/>
</dbReference>
<proteinExistence type="inferred from homology"/>
<dbReference type="Pfam" id="PF07544">
    <property type="entry name" value="Med9"/>
    <property type="match status" value="1"/>
</dbReference>
<dbReference type="InterPro" id="IPR011425">
    <property type="entry name" value="Med9"/>
</dbReference>
<evidence type="ECO:0000256" key="1">
    <source>
        <dbReference type="ARBA" id="ARBA00004123"/>
    </source>
</evidence>
<sequence>MNPQLAQIESLLVPNSHQSSPSIEFIPQLYYALHQLKKDPNSSTNSLDAATLSIRHRLKQCKAHLAENDECRELLSQTPAEWDKTLTQRQNHLDSKREVFRALEQQVQQL</sequence>
<evidence type="ECO:0000256" key="6">
    <source>
        <dbReference type="ARBA" id="ARBA00023242"/>
    </source>
</evidence>
<dbReference type="GO" id="GO:0006357">
    <property type="term" value="P:regulation of transcription by RNA polymerase II"/>
    <property type="evidence" value="ECO:0007669"/>
    <property type="project" value="InterPro"/>
</dbReference>
<evidence type="ECO:0000256" key="7">
    <source>
        <dbReference type="RuleBase" id="RU364145"/>
    </source>
</evidence>
<dbReference type="AlphaFoldDB" id="A0A1G4IP26"/>
<evidence type="ECO:0000256" key="3">
    <source>
        <dbReference type="ARBA" id="ARBA00023015"/>
    </source>
</evidence>
<dbReference type="EMBL" id="LT598449">
    <property type="protein sequence ID" value="SCU78217.1"/>
    <property type="molecule type" value="Genomic_DNA"/>
</dbReference>
<protein>
    <recommendedName>
        <fullName evidence="7">Mediator of RNA polymerase II transcription subunit 9</fullName>
    </recommendedName>
    <alternativeName>
        <fullName evidence="7">Mediator complex subunit 9</fullName>
    </alternativeName>
</protein>
<evidence type="ECO:0000256" key="4">
    <source>
        <dbReference type="ARBA" id="ARBA00023159"/>
    </source>
</evidence>
<keyword evidence="6 7" id="KW-0539">Nucleus</keyword>
<dbReference type="GO" id="GO:0003712">
    <property type="term" value="F:transcription coregulator activity"/>
    <property type="evidence" value="ECO:0007669"/>
    <property type="project" value="InterPro"/>
</dbReference>
<keyword evidence="3 7" id="KW-0805">Transcription regulation</keyword>
<comment type="subunit">
    <text evidence="7">Component of the Mediator complex.</text>
</comment>
<comment type="function">
    <text evidence="7">Component of the Mediator complex, a coactivator involved in the regulated transcription of nearly all RNA polymerase II-dependent genes. Mediator functions as a bridge to convey information from gene-specific regulatory proteins to the basal RNA polymerase II transcription machinery. Mediator is recruited to promoters by direct interactions with regulatory proteins and serves as a scaffold for the assembly of a functional preinitiation complex with RNA polymerase II and the general transcription factors.</text>
</comment>
<evidence type="ECO:0000256" key="2">
    <source>
        <dbReference type="ARBA" id="ARBA00008089"/>
    </source>
</evidence>
<gene>
    <name evidence="7" type="primary">MED9</name>
    <name evidence="8" type="ORF">LANO_0A02432G</name>
</gene>
<evidence type="ECO:0000313" key="8">
    <source>
        <dbReference type="EMBL" id="SCU78217.1"/>
    </source>
</evidence>
<evidence type="ECO:0000256" key="5">
    <source>
        <dbReference type="ARBA" id="ARBA00023163"/>
    </source>
</evidence>
<comment type="similarity">
    <text evidence="2 7">Belongs to the Mediator complex subunit 9 family.</text>
</comment>
<dbReference type="GO" id="GO:0016592">
    <property type="term" value="C:mediator complex"/>
    <property type="evidence" value="ECO:0007669"/>
    <property type="project" value="InterPro"/>
</dbReference>
<reference evidence="9" key="1">
    <citation type="submission" date="2016-03" db="EMBL/GenBank/DDBJ databases">
        <authorList>
            <person name="Devillers Hugo."/>
        </authorList>
    </citation>
    <scope>NUCLEOTIDE SEQUENCE [LARGE SCALE GENOMIC DNA]</scope>
</reference>
<accession>A0A1G4IP26</accession>
<keyword evidence="5 7" id="KW-0804">Transcription</keyword>
<evidence type="ECO:0000313" key="9">
    <source>
        <dbReference type="Proteomes" id="UP000189911"/>
    </source>
</evidence>
<organism evidence="8 9">
    <name type="scientific">Lachancea nothofagi CBS 11611</name>
    <dbReference type="NCBI Taxonomy" id="1266666"/>
    <lineage>
        <taxon>Eukaryota</taxon>
        <taxon>Fungi</taxon>
        <taxon>Dikarya</taxon>
        <taxon>Ascomycota</taxon>
        <taxon>Saccharomycotina</taxon>
        <taxon>Saccharomycetes</taxon>
        <taxon>Saccharomycetales</taxon>
        <taxon>Saccharomycetaceae</taxon>
        <taxon>Lachancea</taxon>
    </lineage>
</organism>
<keyword evidence="4 7" id="KW-0010">Activator</keyword>
<dbReference type="OrthoDB" id="4069563at2759"/>
<keyword evidence="9" id="KW-1185">Reference proteome</keyword>